<evidence type="ECO:0000256" key="1">
    <source>
        <dbReference type="SAM" id="Phobius"/>
    </source>
</evidence>
<keyword evidence="3" id="KW-1185">Reference proteome</keyword>
<keyword evidence="1" id="KW-1133">Transmembrane helix</keyword>
<comment type="caution">
    <text evidence="2">The sequence shown here is derived from an EMBL/GenBank/DDBJ whole genome shotgun (WGS) entry which is preliminary data.</text>
</comment>
<feature type="transmembrane region" description="Helical" evidence="1">
    <location>
        <begin position="37"/>
        <end position="58"/>
    </location>
</feature>
<dbReference type="Proteomes" id="UP001589532">
    <property type="component" value="Unassembled WGS sequence"/>
</dbReference>
<protein>
    <submittedName>
        <fullName evidence="2">Uncharacterized protein</fullName>
    </submittedName>
</protein>
<dbReference type="RefSeq" id="WP_344990271.1">
    <property type="nucleotide sequence ID" value="NZ_BAAAXV010000005.1"/>
</dbReference>
<reference evidence="2 3" key="1">
    <citation type="submission" date="2024-09" db="EMBL/GenBank/DDBJ databases">
        <authorList>
            <person name="Sun Q."/>
            <person name="Mori K."/>
        </authorList>
    </citation>
    <scope>NUCLEOTIDE SEQUENCE [LARGE SCALE GENOMIC DNA]</scope>
    <source>
        <strain evidence="2 3">JCM 3143</strain>
    </source>
</reference>
<keyword evidence="1" id="KW-0472">Membrane</keyword>
<sequence length="117" mass="12367">MGRIADDLPLRLARGMLWATFGILFYIRAAGGLDNGAGVLGALLAMAPYPPLVTLVVWRRNTAVRYGLLAAVVPLYFVPFLVVGELWDVARARGGSHRGGCDGPAVCGGITRGMKPS</sequence>
<gene>
    <name evidence="2" type="ORF">ACFFSA_42000</name>
</gene>
<name>A0ABV5SDC3_9ACTN</name>
<evidence type="ECO:0000313" key="3">
    <source>
        <dbReference type="Proteomes" id="UP001589532"/>
    </source>
</evidence>
<dbReference type="EMBL" id="JBHMBW010000062">
    <property type="protein sequence ID" value="MFB9629686.1"/>
    <property type="molecule type" value="Genomic_DNA"/>
</dbReference>
<proteinExistence type="predicted"/>
<feature type="transmembrane region" description="Helical" evidence="1">
    <location>
        <begin position="12"/>
        <end position="31"/>
    </location>
</feature>
<evidence type="ECO:0000313" key="2">
    <source>
        <dbReference type="EMBL" id="MFB9629686.1"/>
    </source>
</evidence>
<accession>A0ABV5SDC3</accession>
<keyword evidence="1" id="KW-0812">Transmembrane</keyword>
<feature type="transmembrane region" description="Helical" evidence="1">
    <location>
        <begin position="65"/>
        <end position="83"/>
    </location>
</feature>
<organism evidence="2 3">
    <name type="scientific">Nonomuraea helvata</name>
    <dbReference type="NCBI Taxonomy" id="37484"/>
    <lineage>
        <taxon>Bacteria</taxon>
        <taxon>Bacillati</taxon>
        <taxon>Actinomycetota</taxon>
        <taxon>Actinomycetes</taxon>
        <taxon>Streptosporangiales</taxon>
        <taxon>Streptosporangiaceae</taxon>
        <taxon>Nonomuraea</taxon>
    </lineage>
</organism>